<dbReference type="EC" id="2.3.2.8" evidence="6"/>
<dbReference type="NCBIfam" id="NF002341">
    <property type="entry name" value="PRK01305.1-1"/>
    <property type="match status" value="1"/>
</dbReference>
<dbReference type="GO" id="GO:0071596">
    <property type="term" value="P:ubiquitin-dependent protein catabolic process via the N-end rule pathway"/>
    <property type="evidence" value="ECO:0007669"/>
    <property type="project" value="InterPro"/>
</dbReference>
<accession>A0A3B1BRK5</accession>
<dbReference type="PANTHER" id="PTHR21367:SF1">
    <property type="entry name" value="ARGINYL-TRNA--PROTEIN TRANSFERASE 1"/>
    <property type="match status" value="1"/>
</dbReference>
<sequence length="247" mass="28911">MNDELKLHRLLKTLPFYVTPPHPCSYLDDRQASTVFVDPSFPLNMEHYNQLAKLGFRRSGDHVYRPECANCKLCIPVRIPVNAFRPNRSQKRCWRKNEDLHIKVVAADFREEHFKLYRRYMSSRHAGGGMDKDDPEAYQSLIAARWCDSELVEFRLQQKLLAVAVVDQFEQGLSAVYTFFDPELGQRSLGVYAVLTEICMLQEAGQDWLYLGYWNPQSPKMAYKNNYTPLEFFDQQGWTSIERIDLI</sequence>
<dbReference type="Pfam" id="PF04376">
    <property type="entry name" value="ATE_N"/>
    <property type="match status" value="1"/>
</dbReference>
<keyword evidence="3 6" id="KW-0012">Acyltransferase</keyword>
<dbReference type="PIRSF" id="PIRSF037208">
    <property type="entry name" value="ATE_pro_prd"/>
    <property type="match status" value="1"/>
</dbReference>
<organism evidence="6">
    <name type="scientific">hydrothermal vent metagenome</name>
    <dbReference type="NCBI Taxonomy" id="652676"/>
    <lineage>
        <taxon>unclassified sequences</taxon>
        <taxon>metagenomes</taxon>
        <taxon>ecological metagenomes</taxon>
    </lineage>
</organism>
<dbReference type="NCBIfam" id="NF002342">
    <property type="entry name" value="PRK01305.1-3"/>
    <property type="match status" value="1"/>
</dbReference>
<gene>
    <name evidence="6" type="ORF">MNBD_GAMMA24-862</name>
</gene>
<dbReference type="HAMAP" id="MF_00689">
    <property type="entry name" value="Bpt"/>
    <property type="match status" value="1"/>
</dbReference>
<evidence type="ECO:0000259" key="5">
    <source>
        <dbReference type="Pfam" id="PF04377"/>
    </source>
</evidence>
<reference evidence="6" key="1">
    <citation type="submission" date="2018-06" db="EMBL/GenBank/DDBJ databases">
        <authorList>
            <person name="Zhirakovskaya E."/>
        </authorList>
    </citation>
    <scope>NUCLEOTIDE SEQUENCE</scope>
</reference>
<dbReference type="InterPro" id="IPR017138">
    <property type="entry name" value="Asp_Glu_LeuTrfase"/>
</dbReference>
<protein>
    <submittedName>
        <fullName evidence="6">Arginyl-tRNA--protein transferase</fullName>
        <ecNumber evidence="6">2.3.2.8</ecNumber>
    </submittedName>
</protein>
<evidence type="ECO:0000256" key="1">
    <source>
        <dbReference type="ARBA" id="ARBA00022490"/>
    </source>
</evidence>
<dbReference type="SUPFAM" id="SSF55729">
    <property type="entry name" value="Acyl-CoA N-acyltransferases (Nat)"/>
    <property type="match status" value="1"/>
</dbReference>
<dbReference type="EMBL" id="UOFZ01000176">
    <property type="protein sequence ID" value="VAX14484.1"/>
    <property type="molecule type" value="Genomic_DNA"/>
</dbReference>
<dbReference type="InterPro" id="IPR030700">
    <property type="entry name" value="N-end_Aminoacyl_Trfase"/>
</dbReference>
<dbReference type="InterPro" id="IPR016181">
    <property type="entry name" value="Acyl_CoA_acyltransferase"/>
</dbReference>
<feature type="domain" description="N-end aminoacyl transferase N-terminal" evidence="4">
    <location>
        <begin position="22"/>
        <end position="92"/>
    </location>
</feature>
<evidence type="ECO:0000313" key="6">
    <source>
        <dbReference type="EMBL" id="VAX14484.1"/>
    </source>
</evidence>
<dbReference type="AlphaFoldDB" id="A0A3B1BRK5"/>
<dbReference type="InterPro" id="IPR007471">
    <property type="entry name" value="N-end_Aminoacyl_Trfase_N"/>
</dbReference>
<dbReference type="InterPro" id="IPR007472">
    <property type="entry name" value="N-end_Aminoacyl_Trfase_C"/>
</dbReference>
<name>A0A3B1BRK5_9ZZZZ</name>
<keyword evidence="1" id="KW-0963">Cytoplasm</keyword>
<dbReference type="GO" id="GO:0005737">
    <property type="term" value="C:cytoplasm"/>
    <property type="evidence" value="ECO:0007669"/>
    <property type="project" value="TreeGrafter"/>
</dbReference>
<proteinExistence type="inferred from homology"/>
<dbReference type="PANTHER" id="PTHR21367">
    <property type="entry name" value="ARGININE-TRNA-PROTEIN TRANSFERASE 1"/>
    <property type="match status" value="1"/>
</dbReference>
<dbReference type="GO" id="GO:0008914">
    <property type="term" value="F:leucyl-tRNA--protein transferase activity"/>
    <property type="evidence" value="ECO:0007669"/>
    <property type="project" value="InterPro"/>
</dbReference>
<dbReference type="Pfam" id="PF04377">
    <property type="entry name" value="ATE_C"/>
    <property type="match status" value="1"/>
</dbReference>
<dbReference type="GO" id="GO:0004057">
    <property type="term" value="F:arginyl-tRNA--protein transferase activity"/>
    <property type="evidence" value="ECO:0007669"/>
    <property type="project" value="UniProtKB-EC"/>
</dbReference>
<keyword evidence="2 6" id="KW-0808">Transferase</keyword>
<evidence type="ECO:0000256" key="2">
    <source>
        <dbReference type="ARBA" id="ARBA00022679"/>
    </source>
</evidence>
<feature type="domain" description="N-end rule aminoacyl transferase C-terminal" evidence="5">
    <location>
        <begin position="112"/>
        <end position="233"/>
    </location>
</feature>
<dbReference type="NCBIfam" id="NF002346">
    <property type="entry name" value="PRK01305.2-3"/>
    <property type="match status" value="1"/>
</dbReference>
<evidence type="ECO:0000259" key="4">
    <source>
        <dbReference type="Pfam" id="PF04376"/>
    </source>
</evidence>
<evidence type="ECO:0000256" key="3">
    <source>
        <dbReference type="ARBA" id="ARBA00023315"/>
    </source>
</evidence>